<dbReference type="AlphaFoldDB" id="A0A4U6D8G8"/>
<keyword evidence="3" id="KW-0269">Exonuclease</keyword>
<dbReference type="EMBL" id="SZVO01000009">
    <property type="protein sequence ID" value="TKT90464.1"/>
    <property type="molecule type" value="Genomic_DNA"/>
</dbReference>
<dbReference type="GO" id="GO:0004527">
    <property type="term" value="F:exonuclease activity"/>
    <property type="evidence" value="ECO:0007669"/>
    <property type="project" value="UniProtKB-KW"/>
</dbReference>
<keyword evidence="3" id="KW-0255">Endonuclease</keyword>
<evidence type="ECO:0000313" key="3">
    <source>
        <dbReference type="EMBL" id="TKT90464.1"/>
    </source>
</evidence>
<reference evidence="3 4" key="1">
    <citation type="submission" date="2019-05" db="EMBL/GenBank/DDBJ databases">
        <title>Dyadobacter AR-3-8 sp. nov., isolated from arctic soil.</title>
        <authorList>
            <person name="Chaudhary D.K."/>
        </authorList>
    </citation>
    <scope>NUCLEOTIDE SEQUENCE [LARGE SCALE GENOMIC DNA]</scope>
    <source>
        <strain evidence="3 4">AR-3-8</strain>
    </source>
</reference>
<proteinExistence type="predicted"/>
<dbReference type="Pfam" id="PF03372">
    <property type="entry name" value="Exo_endo_phos"/>
    <property type="match status" value="1"/>
</dbReference>
<accession>A0A4U6D8G8</accession>
<dbReference type="SUPFAM" id="SSF56219">
    <property type="entry name" value="DNase I-like"/>
    <property type="match status" value="1"/>
</dbReference>
<dbReference type="InterPro" id="IPR036691">
    <property type="entry name" value="Endo/exonu/phosph_ase_sf"/>
</dbReference>
<feature type="transmembrane region" description="Helical" evidence="1">
    <location>
        <begin position="38"/>
        <end position="59"/>
    </location>
</feature>
<evidence type="ECO:0000256" key="1">
    <source>
        <dbReference type="SAM" id="Phobius"/>
    </source>
</evidence>
<keyword evidence="3" id="KW-0378">Hydrolase</keyword>
<protein>
    <submittedName>
        <fullName evidence="3">Endonuclease/exonuclease/phosphatase</fullName>
    </submittedName>
</protein>
<dbReference type="InterPro" id="IPR005135">
    <property type="entry name" value="Endo/exonuclease/phosphatase"/>
</dbReference>
<dbReference type="OrthoDB" id="635146at2"/>
<dbReference type="GO" id="GO:0004519">
    <property type="term" value="F:endonuclease activity"/>
    <property type="evidence" value="ECO:0007669"/>
    <property type="project" value="UniProtKB-KW"/>
</dbReference>
<keyword evidence="1" id="KW-0472">Membrane</keyword>
<comment type="caution">
    <text evidence="3">The sequence shown here is derived from an EMBL/GenBank/DDBJ whole genome shotgun (WGS) entry which is preliminary data.</text>
</comment>
<feature type="transmembrane region" description="Helical" evidence="1">
    <location>
        <begin position="6"/>
        <end position="26"/>
    </location>
</feature>
<keyword evidence="1" id="KW-1133">Transmembrane helix</keyword>
<organism evidence="3 4">
    <name type="scientific">Dyadobacter frigoris</name>
    <dbReference type="NCBI Taxonomy" id="2576211"/>
    <lineage>
        <taxon>Bacteria</taxon>
        <taxon>Pseudomonadati</taxon>
        <taxon>Bacteroidota</taxon>
        <taxon>Cytophagia</taxon>
        <taxon>Cytophagales</taxon>
        <taxon>Spirosomataceae</taxon>
        <taxon>Dyadobacter</taxon>
    </lineage>
</organism>
<keyword evidence="4" id="KW-1185">Reference proteome</keyword>
<evidence type="ECO:0000313" key="4">
    <source>
        <dbReference type="Proteomes" id="UP000304900"/>
    </source>
</evidence>
<name>A0A4U6D8G8_9BACT</name>
<keyword evidence="3" id="KW-0540">Nuclease</keyword>
<dbReference type="CDD" id="cd09084">
    <property type="entry name" value="EEP-2"/>
    <property type="match status" value="1"/>
</dbReference>
<feature type="transmembrane region" description="Helical" evidence="1">
    <location>
        <begin position="65"/>
        <end position="83"/>
    </location>
</feature>
<gene>
    <name evidence="3" type="ORF">FDK13_19190</name>
</gene>
<keyword evidence="1" id="KW-0812">Transmembrane</keyword>
<feature type="domain" description="Endonuclease/exonuclease/phosphatase" evidence="2">
    <location>
        <begin position="106"/>
        <end position="354"/>
    </location>
</feature>
<dbReference type="Gene3D" id="3.60.10.10">
    <property type="entry name" value="Endonuclease/exonuclease/phosphatase"/>
    <property type="match status" value="1"/>
</dbReference>
<evidence type="ECO:0000259" key="2">
    <source>
        <dbReference type="Pfam" id="PF03372"/>
    </source>
</evidence>
<sequence>MKGLKGFFWFLFKCFAVYSLLVYALTFWVPSSHWLPGFLMMSFPVTVLINIGFVIFWLLVDSKKALAPLFLIFLSGIFLDRTYQFKKDVIDLSTKENKKKVFKVLNYNVFGFWIRPDHSRADDAETNKMKKWIVDQDADVLCMPEFNNEDYRSDFRIVEFLRKSGYRYSNMLDNRKMKDGTTFKTLAMFSRYPIINHKENPTEAQNGLMYIDIAVGKDTLRVVGVHLYSMSLRLSKLVSQKEMSGIKKETRGTLSQMKKGFIARVSETKILEKWIKESPYAIILCGDFNETPYSYVYGKCRKLLNNAFETRGEGFGFSFNHLPYFIRIDNQFYDDKKLDARDFKTFNKIKYSDHYPCLGTYQFKI</sequence>
<dbReference type="Proteomes" id="UP000304900">
    <property type="component" value="Unassembled WGS sequence"/>
</dbReference>